<proteinExistence type="predicted"/>
<dbReference type="PANTHER" id="PTHR45138:SF9">
    <property type="entry name" value="DIGUANYLATE CYCLASE DGCM-RELATED"/>
    <property type="match status" value="1"/>
</dbReference>
<keyword evidence="1" id="KW-0175">Coiled coil</keyword>
<dbReference type="PROSITE" id="PS50887">
    <property type="entry name" value="GGDEF"/>
    <property type="match status" value="1"/>
</dbReference>
<feature type="transmembrane region" description="Helical" evidence="2">
    <location>
        <begin position="66"/>
        <end position="85"/>
    </location>
</feature>
<dbReference type="CDD" id="cd01949">
    <property type="entry name" value="GGDEF"/>
    <property type="match status" value="1"/>
</dbReference>
<dbReference type="InterPro" id="IPR043128">
    <property type="entry name" value="Rev_trsase/Diguanyl_cyclase"/>
</dbReference>
<dbReference type="RefSeq" id="WP_406787083.1">
    <property type="nucleotide sequence ID" value="NZ_JBJIAA010000006.1"/>
</dbReference>
<evidence type="ECO:0000313" key="5">
    <source>
        <dbReference type="Proteomes" id="UP001623592"/>
    </source>
</evidence>
<keyword evidence="2" id="KW-0812">Transmembrane</keyword>
<keyword evidence="2" id="KW-0472">Membrane</keyword>
<dbReference type="InterPro" id="IPR029787">
    <property type="entry name" value="Nucleotide_cyclase"/>
</dbReference>
<dbReference type="PANTHER" id="PTHR45138">
    <property type="entry name" value="REGULATORY COMPONENTS OF SENSORY TRANSDUCTION SYSTEM"/>
    <property type="match status" value="1"/>
</dbReference>
<evidence type="ECO:0000256" key="2">
    <source>
        <dbReference type="SAM" id="Phobius"/>
    </source>
</evidence>
<feature type="domain" description="GGDEF" evidence="3">
    <location>
        <begin position="264"/>
        <end position="400"/>
    </location>
</feature>
<name>A0ABW8TD30_9CLOT</name>
<dbReference type="NCBIfam" id="TIGR00254">
    <property type="entry name" value="GGDEF"/>
    <property type="match status" value="1"/>
</dbReference>
<gene>
    <name evidence="4" type="ORF">ACJDT4_08245</name>
</gene>
<feature type="transmembrane region" description="Helical" evidence="2">
    <location>
        <begin position="97"/>
        <end position="120"/>
    </location>
</feature>
<keyword evidence="2" id="KW-1133">Transmembrane helix</keyword>
<comment type="caution">
    <text evidence="4">The sequence shown here is derived from an EMBL/GenBank/DDBJ whole genome shotgun (WGS) entry which is preliminary data.</text>
</comment>
<reference evidence="4 5" key="1">
    <citation type="submission" date="2024-11" db="EMBL/GenBank/DDBJ databases">
        <authorList>
            <person name="Heng Y.C."/>
            <person name="Lim A.C.H."/>
            <person name="Lee J.K.Y."/>
            <person name="Kittelmann S."/>
        </authorList>
    </citation>
    <scope>NUCLEOTIDE SEQUENCE [LARGE SCALE GENOMIC DNA]</scope>
    <source>
        <strain evidence="4 5">WILCCON 0114</strain>
    </source>
</reference>
<dbReference type="Proteomes" id="UP001623592">
    <property type="component" value="Unassembled WGS sequence"/>
</dbReference>
<dbReference type="Pfam" id="PF00990">
    <property type="entry name" value="GGDEF"/>
    <property type="match status" value="1"/>
</dbReference>
<evidence type="ECO:0000259" key="3">
    <source>
        <dbReference type="PROSITE" id="PS50887"/>
    </source>
</evidence>
<organism evidence="4 5">
    <name type="scientific">Clostridium neuense</name>
    <dbReference type="NCBI Taxonomy" id="1728934"/>
    <lineage>
        <taxon>Bacteria</taxon>
        <taxon>Bacillati</taxon>
        <taxon>Bacillota</taxon>
        <taxon>Clostridia</taxon>
        <taxon>Eubacteriales</taxon>
        <taxon>Clostridiaceae</taxon>
        <taxon>Clostridium</taxon>
    </lineage>
</organism>
<dbReference type="InterPro" id="IPR050469">
    <property type="entry name" value="Diguanylate_Cyclase"/>
</dbReference>
<feature type="transmembrane region" description="Helical" evidence="2">
    <location>
        <begin position="173"/>
        <end position="196"/>
    </location>
</feature>
<feature type="coiled-coil region" evidence="1">
    <location>
        <begin position="209"/>
        <end position="236"/>
    </location>
</feature>
<feature type="transmembrane region" description="Helical" evidence="2">
    <location>
        <begin position="35"/>
        <end position="54"/>
    </location>
</feature>
<accession>A0ABW8TD30</accession>
<sequence length="400" mass="46267">MVHEFTKKILSNNLYSEDEEFAKELFKINLFRNKVICIFFILLEFIIFSIYLLTSGKAFWGFINMSHMYFHIIMFLVSPLWLIIFKKVETSHNISKKLITILQFAFISYVLFWGGSISIIDQISTGQITVYSVSVMSMAVMPYLKPKWSLGIYTYVHILFVIFLFLFQKSMLLLFVNVFYSSIFVALSWIISIILFNNKLNDFKNRKLIQQKNIELSQMNSELMEINSNLEELSCTDCLTGIANRRKFESFIDFEWSKCKNNFMPLSAIMIDVDFFKLFNDNYGHQTGDYCLKKIGETLSTSLNDKHGIVARYGGEEFIIVIEGLAKESALIEAEKIRKNIENLNIPHDFSPVSNCVTISLGVSSLIPSDNSSIKTLIEKADIALYKAKKRNRNKAIIYE</sequence>
<dbReference type="InterPro" id="IPR000160">
    <property type="entry name" value="GGDEF_dom"/>
</dbReference>
<dbReference type="EMBL" id="JBJIAA010000006">
    <property type="protein sequence ID" value="MFL0250413.1"/>
    <property type="molecule type" value="Genomic_DNA"/>
</dbReference>
<dbReference type="SUPFAM" id="SSF55073">
    <property type="entry name" value="Nucleotide cyclase"/>
    <property type="match status" value="1"/>
</dbReference>
<dbReference type="Gene3D" id="3.30.70.270">
    <property type="match status" value="1"/>
</dbReference>
<dbReference type="SMART" id="SM00267">
    <property type="entry name" value="GGDEF"/>
    <property type="match status" value="1"/>
</dbReference>
<keyword evidence="5" id="KW-1185">Reference proteome</keyword>
<evidence type="ECO:0000313" key="4">
    <source>
        <dbReference type="EMBL" id="MFL0250413.1"/>
    </source>
</evidence>
<protein>
    <submittedName>
        <fullName evidence="4">GGDEF domain-containing protein</fullName>
    </submittedName>
</protein>
<feature type="transmembrane region" description="Helical" evidence="2">
    <location>
        <begin position="150"/>
        <end position="167"/>
    </location>
</feature>
<evidence type="ECO:0000256" key="1">
    <source>
        <dbReference type="SAM" id="Coils"/>
    </source>
</evidence>